<reference evidence="2" key="1">
    <citation type="submission" date="2020-02" db="EMBL/GenBank/DDBJ databases">
        <authorList>
            <person name="Meier V. D."/>
        </authorList>
    </citation>
    <scope>NUCLEOTIDE SEQUENCE</scope>
    <source>
        <strain evidence="2">AVDCRST_MAG45</strain>
    </source>
</reference>
<dbReference type="InterPro" id="IPR011335">
    <property type="entry name" value="Restrct_endonuc-II-like"/>
</dbReference>
<evidence type="ECO:0000313" key="2">
    <source>
        <dbReference type="EMBL" id="CAA9515447.1"/>
    </source>
</evidence>
<name>A0A6J4T7S6_9ACTN</name>
<dbReference type="PANTHER" id="PTHR35400:SF1">
    <property type="entry name" value="SLR1083 PROTEIN"/>
    <property type="match status" value="1"/>
</dbReference>
<dbReference type="EMBL" id="CADCVU010000185">
    <property type="protein sequence ID" value="CAA9515447.1"/>
    <property type="molecule type" value="Genomic_DNA"/>
</dbReference>
<accession>A0A6J4T7S6</accession>
<dbReference type="Gene3D" id="3.90.1570.10">
    <property type="entry name" value="tt1808, chain A"/>
    <property type="match status" value="1"/>
</dbReference>
<dbReference type="InterPro" id="IPR008538">
    <property type="entry name" value="Uma2"/>
</dbReference>
<proteinExistence type="predicted"/>
<dbReference type="CDD" id="cd06260">
    <property type="entry name" value="DUF820-like"/>
    <property type="match status" value="1"/>
</dbReference>
<dbReference type="AlphaFoldDB" id="A0A6J4T7S6"/>
<dbReference type="Pfam" id="PF05685">
    <property type="entry name" value="Uma2"/>
    <property type="match status" value="1"/>
</dbReference>
<dbReference type="SUPFAM" id="SSF52980">
    <property type="entry name" value="Restriction endonuclease-like"/>
    <property type="match status" value="1"/>
</dbReference>
<gene>
    <name evidence="2" type="ORF">AVDCRST_MAG45-2178</name>
</gene>
<dbReference type="PANTHER" id="PTHR35400">
    <property type="entry name" value="SLR1083 PROTEIN"/>
    <property type="match status" value="1"/>
</dbReference>
<organism evidence="2">
    <name type="scientific">uncultured Solirubrobacterales bacterium</name>
    <dbReference type="NCBI Taxonomy" id="768556"/>
    <lineage>
        <taxon>Bacteria</taxon>
        <taxon>Bacillati</taxon>
        <taxon>Actinomycetota</taxon>
        <taxon>Thermoleophilia</taxon>
        <taxon>Solirubrobacterales</taxon>
        <taxon>environmental samples</taxon>
    </lineage>
</organism>
<protein>
    <recommendedName>
        <fullName evidence="1">Putative restriction endonuclease domain-containing protein</fullName>
    </recommendedName>
</protein>
<evidence type="ECO:0000259" key="1">
    <source>
        <dbReference type="Pfam" id="PF05685"/>
    </source>
</evidence>
<sequence>MATQVEPEIARRRFSVEEFLRMDEAGLFVENDRLELDGEIVEMHPIGWRHHRCVTLLTALLVKAASDDLLVSSQGPVQIGEYGLPQPDFAVIRSDAFDDGSHPDPAQTLLVIEVSESSLRYDRNVKVPLYARYGYPEAWIVDLGEEVVERHSRPSQEGYRQTRRFARGEVVEPTAVPSLRLAVDDFLG</sequence>
<feature type="domain" description="Putative restriction endonuclease" evidence="1">
    <location>
        <begin position="16"/>
        <end position="183"/>
    </location>
</feature>
<dbReference type="InterPro" id="IPR012296">
    <property type="entry name" value="Nuclease_put_TT1808"/>
</dbReference>